<dbReference type="Proteomes" id="UP001172457">
    <property type="component" value="Chromosome 2"/>
</dbReference>
<dbReference type="InterPro" id="IPR036397">
    <property type="entry name" value="RNaseH_sf"/>
</dbReference>
<reference evidence="3" key="1">
    <citation type="submission" date="2023-03" db="EMBL/GenBank/DDBJ databases">
        <title>Chromosome-scale reference genome and RAD-based genetic map of yellow starthistle (Centaurea solstitialis) reveal putative structural variation and QTLs associated with invader traits.</title>
        <authorList>
            <person name="Reatini B."/>
            <person name="Cang F.A."/>
            <person name="Jiang Q."/>
            <person name="Mckibben M.T.W."/>
            <person name="Barker M.S."/>
            <person name="Rieseberg L.H."/>
            <person name="Dlugosch K.M."/>
        </authorList>
    </citation>
    <scope>NUCLEOTIDE SEQUENCE</scope>
    <source>
        <strain evidence="3">CAN-66</strain>
        <tissue evidence="3">Leaf</tissue>
    </source>
</reference>
<organism evidence="3 4">
    <name type="scientific">Centaurea solstitialis</name>
    <name type="common">yellow star-thistle</name>
    <dbReference type="NCBI Taxonomy" id="347529"/>
    <lineage>
        <taxon>Eukaryota</taxon>
        <taxon>Viridiplantae</taxon>
        <taxon>Streptophyta</taxon>
        <taxon>Embryophyta</taxon>
        <taxon>Tracheophyta</taxon>
        <taxon>Spermatophyta</taxon>
        <taxon>Magnoliopsida</taxon>
        <taxon>eudicotyledons</taxon>
        <taxon>Gunneridae</taxon>
        <taxon>Pentapetalae</taxon>
        <taxon>asterids</taxon>
        <taxon>campanulids</taxon>
        <taxon>Asterales</taxon>
        <taxon>Asteraceae</taxon>
        <taxon>Carduoideae</taxon>
        <taxon>Cardueae</taxon>
        <taxon>Centaureinae</taxon>
        <taxon>Centaurea</taxon>
    </lineage>
</organism>
<dbReference type="GO" id="GO:0003676">
    <property type="term" value="F:nucleic acid binding"/>
    <property type="evidence" value="ECO:0007669"/>
    <property type="project" value="InterPro"/>
</dbReference>
<dbReference type="InterPro" id="IPR012337">
    <property type="entry name" value="RNaseH-like_sf"/>
</dbReference>
<proteinExistence type="predicted"/>
<feature type="domain" description="Integrase catalytic" evidence="2">
    <location>
        <begin position="91"/>
        <end position="261"/>
    </location>
</feature>
<dbReference type="AlphaFoldDB" id="A0AA38U2U4"/>
<evidence type="ECO:0000313" key="3">
    <source>
        <dbReference type="EMBL" id="KAJ9561443.1"/>
    </source>
</evidence>
<dbReference type="Gene3D" id="3.30.420.10">
    <property type="entry name" value="Ribonuclease H-like superfamily/Ribonuclease H"/>
    <property type="match status" value="1"/>
</dbReference>
<sequence length="746" mass="84446">MDEGESEYLFITNISSRKKNVLEKLSMYFSGLYYTKISAIETNMVINQKFMDRENFILWHDRLGHPGSVMMRKIIEQSCGHPLENQKILQTKDMTCVACSKGKIQGDICGPIHPPCGPFRYFMVLIDASTKWSHVCLLSSRNLAFARLLAQLIRLRSHFPDYPIKTIRLDNTGEFTSQIFNDYCMSIGIKVEHPVTHVHTQNGLAESLIKRLQMIARPMIMKSKLPVSAWGHAILHAATLIRIRPTSYNASSPLKTVFGQELNISHLRIFGCAVYVPIAPPQRTNMGPQRRLGIYVGYESASIIKYLKPLMGDLFTARFADCHFDESEFPALGGGTKQVETQSKISWSELSLFHLDPRTKECELEVQRIIHLQGLANQLPDTFTDLKRVTKSHVPAANTPIKIDVPKGQDNMSNESEDARSMVDHSVPKIKILKRKRELIIKMVISSLHNLTVPSGKNDTWTFLHYITRDQVLKRFYMDKSHPLSTPMVVRSLDVEKDHFRPPTADEDILGPEVPYLSAIGALMFLAGHTRPDISFSLNLLARYSSCPTKTHWNGIKQIFRYLQGTKNLGLYFANLSKGSLYGFADAGYLSDPHTGRSQSGYVFTMGGTAISWRSTKQTMTATSSNHAEILAIHEASRECVWLRNVIQHIRGSCGIITDKEPPTILYEDNAACIAQLKEGYIKGDRTNHILPKFFFTHDLQKSGDIIVQQVRSCENLADLFTKSLLNSTFQRLVHDIGMRRLKDLK</sequence>
<dbReference type="PANTHER" id="PTHR11439:SF486">
    <property type="entry name" value="RLK (RECEPTOR-LIKE KINASE) PROTEIN, PUTATIVE-RELATED"/>
    <property type="match status" value="1"/>
</dbReference>
<dbReference type="PROSITE" id="PS50994">
    <property type="entry name" value="INTEGRASE"/>
    <property type="match status" value="1"/>
</dbReference>
<dbReference type="InterPro" id="IPR025724">
    <property type="entry name" value="GAG-pre-integrase_dom"/>
</dbReference>
<evidence type="ECO:0000256" key="1">
    <source>
        <dbReference type="SAM" id="MobiDB-lite"/>
    </source>
</evidence>
<dbReference type="CDD" id="cd09272">
    <property type="entry name" value="RNase_HI_RT_Ty1"/>
    <property type="match status" value="1"/>
</dbReference>
<feature type="region of interest" description="Disordered" evidence="1">
    <location>
        <begin position="400"/>
        <end position="421"/>
    </location>
</feature>
<name>A0AA38U2U4_9ASTR</name>
<gene>
    <name evidence="3" type="ORF">OSB04_006603</name>
</gene>
<dbReference type="Pfam" id="PF13976">
    <property type="entry name" value="gag_pre-integrs"/>
    <property type="match status" value="1"/>
</dbReference>
<evidence type="ECO:0000313" key="4">
    <source>
        <dbReference type="Proteomes" id="UP001172457"/>
    </source>
</evidence>
<comment type="caution">
    <text evidence="3">The sequence shown here is derived from an EMBL/GenBank/DDBJ whole genome shotgun (WGS) entry which is preliminary data.</text>
</comment>
<dbReference type="GO" id="GO:0015074">
    <property type="term" value="P:DNA integration"/>
    <property type="evidence" value="ECO:0007669"/>
    <property type="project" value="InterPro"/>
</dbReference>
<keyword evidence="4" id="KW-1185">Reference proteome</keyword>
<evidence type="ECO:0000259" key="2">
    <source>
        <dbReference type="PROSITE" id="PS50994"/>
    </source>
</evidence>
<dbReference type="InterPro" id="IPR001584">
    <property type="entry name" value="Integrase_cat-core"/>
</dbReference>
<dbReference type="PANTHER" id="PTHR11439">
    <property type="entry name" value="GAG-POL-RELATED RETROTRANSPOSON"/>
    <property type="match status" value="1"/>
</dbReference>
<dbReference type="SUPFAM" id="SSF53098">
    <property type="entry name" value="Ribonuclease H-like"/>
    <property type="match status" value="1"/>
</dbReference>
<accession>A0AA38U2U4</accession>
<protein>
    <recommendedName>
        <fullName evidence="2">Integrase catalytic domain-containing protein</fullName>
    </recommendedName>
</protein>
<dbReference type="EMBL" id="JARYMX010000002">
    <property type="protein sequence ID" value="KAJ9561443.1"/>
    <property type="molecule type" value="Genomic_DNA"/>
</dbReference>